<dbReference type="RefSeq" id="WP_171778140.1">
    <property type="nucleotide sequence ID" value="NZ_CP045273.1"/>
</dbReference>
<dbReference type="Proteomes" id="UP000501076">
    <property type="component" value="Plasmid pFDU301A"/>
</dbReference>
<name>A0A6M6E4Q5_PRIMG</name>
<organism evidence="1 2">
    <name type="scientific">Priestia megaterium</name>
    <name type="common">Bacillus megaterium</name>
    <dbReference type="NCBI Taxonomy" id="1404"/>
    <lineage>
        <taxon>Bacteria</taxon>
        <taxon>Bacillati</taxon>
        <taxon>Bacillota</taxon>
        <taxon>Bacilli</taxon>
        <taxon>Bacillales</taxon>
        <taxon>Bacillaceae</taxon>
        <taxon>Priestia</taxon>
    </lineage>
</organism>
<geneLocation type="plasmid" evidence="2">
    <name>pfdu301a</name>
</geneLocation>
<reference evidence="1 2" key="1">
    <citation type="submission" date="2019-10" db="EMBL/GenBank/DDBJ databases">
        <title>Complete genome sequences for adaption low water activity.</title>
        <authorList>
            <person name="Zhao L."/>
            <person name="Zhong J."/>
        </authorList>
    </citation>
    <scope>NUCLEOTIDE SEQUENCE [LARGE SCALE GENOMIC DNA]</scope>
    <source>
        <strain evidence="1 2">FDU301</strain>
        <plasmid evidence="2">pfdu301a</plasmid>
    </source>
</reference>
<proteinExistence type="predicted"/>
<evidence type="ECO:0000313" key="1">
    <source>
        <dbReference type="EMBL" id="QJX80159.1"/>
    </source>
</evidence>
<dbReference type="EMBL" id="CP045273">
    <property type="protein sequence ID" value="QJX80159.1"/>
    <property type="molecule type" value="Genomic_DNA"/>
</dbReference>
<keyword evidence="1" id="KW-0614">Plasmid</keyword>
<gene>
    <name evidence="1" type="ORF">FDZ14_29115</name>
</gene>
<dbReference type="AlphaFoldDB" id="A0A6M6E4Q5"/>
<protein>
    <submittedName>
        <fullName evidence="1">Uncharacterized protein</fullName>
    </submittedName>
</protein>
<sequence length="141" mass="16139">MSAAKPIDKLTIDDLKRHPIWEWDLENEDSQNETYVKPTNTSNFTEELNGSIVLGKLTLNNGESYPIMCEMELLEKEVLIGTIILYNNVEDNYFALQDIVKNLNMPLSIAISIDINGKARDLSFTVDKVSVYKNNIRTHIY</sequence>
<accession>A0A6M6E4Q5</accession>
<evidence type="ECO:0000313" key="2">
    <source>
        <dbReference type="Proteomes" id="UP000501076"/>
    </source>
</evidence>